<accession>A0A1I7X4K1</accession>
<proteinExistence type="predicted"/>
<protein>
    <submittedName>
        <fullName evidence="2">Uncharacterized protein</fullName>
    </submittedName>
</protein>
<organism evidence="1 2">
    <name type="scientific">Heterorhabditis bacteriophora</name>
    <name type="common">Entomopathogenic nematode worm</name>
    <dbReference type="NCBI Taxonomy" id="37862"/>
    <lineage>
        <taxon>Eukaryota</taxon>
        <taxon>Metazoa</taxon>
        <taxon>Ecdysozoa</taxon>
        <taxon>Nematoda</taxon>
        <taxon>Chromadorea</taxon>
        <taxon>Rhabditida</taxon>
        <taxon>Rhabditina</taxon>
        <taxon>Rhabditomorpha</taxon>
        <taxon>Strongyloidea</taxon>
        <taxon>Heterorhabditidae</taxon>
        <taxon>Heterorhabditis</taxon>
    </lineage>
</organism>
<sequence>MRYKPSNIEDDVSKIKIYFLNMK</sequence>
<evidence type="ECO:0000313" key="1">
    <source>
        <dbReference type="Proteomes" id="UP000095283"/>
    </source>
</evidence>
<reference evidence="2" key="1">
    <citation type="submission" date="2016-11" db="UniProtKB">
        <authorList>
            <consortium name="WormBaseParasite"/>
        </authorList>
    </citation>
    <scope>IDENTIFICATION</scope>
</reference>
<dbReference type="WBParaSite" id="Hba_12472">
    <property type="protein sequence ID" value="Hba_12472"/>
    <property type="gene ID" value="Hba_12472"/>
</dbReference>
<dbReference type="Proteomes" id="UP000095283">
    <property type="component" value="Unplaced"/>
</dbReference>
<keyword evidence="1" id="KW-1185">Reference proteome</keyword>
<evidence type="ECO:0000313" key="2">
    <source>
        <dbReference type="WBParaSite" id="Hba_12472"/>
    </source>
</evidence>
<dbReference type="AlphaFoldDB" id="A0A1I7X4K1"/>
<name>A0A1I7X4K1_HETBA</name>